<keyword evidence="3 6" id="KW-0489">Methyltransferase</keyword>
<dbReference type="Gene3D" id="3.40.50.150">
    <property type="entry name" value="Vaccinia Virus protein VP39"/>
    <property type="match status" value="1"/>
</dbReference>
<keyword evidence="8" id="KW-1185">Reference proteome</keyword>
<dbReference type="Proteomes" id="UP000267187">
    <property type="component" value="Unassembled WGS sequence"/>
</dbReference>
<reference evidence="7 8" key="1">
    <citation type="submission" date="2018-10" db="EMBL/GenBank/DDBJ databases">
        <title>Genomic Encyclopedia of Type Strains, Phase IV (KMG-IV): sequencing the most valuable type-strain genomes for metagenomic binning, comparative biology and taxonomic classification.</title>
        <authorList>
            <person name="Goeker M."/>
        </authorList>
    </citation>
    <scope>NUCLEOTIDE SEQUENCE [LARGE SCALE GENOMIC DNA]</scope>
    <source>
        <strain evidence="7 8">DSM 25080</strain>
    </source>
</reference>
<organism evidence="7 8">
    <name type="scientific">Umboniibacter marinipuniceus</name>
    <dbReference type="NCBI Taxonomy" id="569599"/>
    <lineage>
        <taxon>Bacteria</taxon>
        <taxon>Pseudomonadati</taxon>
        <taxon>Pseudomonadota</taxon>
        <taxon>Gammaproteobacteria</taxon>
        <taxon>Cellvibrionales</taxon>
        <taxon>Cellvibrionaceae</taxon>
        <taxon>Umboniibacter</taxon>
    </lineage>
</organism>
<dbReference type="GO" id="GO:0005737">
    <property type="term" value="C:cytoplasm"/>
    <property type="evidence" value="ECO:0007669"/>
    <property type="project" value="UniProtKB-SubCell"/>
</dbReference>
<comment type="subcellular location">
    <subcellularLocation>
        <location evidence="6">Cytoplasm</location>
    </subcellularLocation>
</comment>
<evidence type="ECO:0000313" key="8">
    <source>
        <dbReference type="Proteomes" id="UP000267187"/>
    </source>
</evidence>
<dbReference type="Pfam" id="PF05971">
    <property type="entry name" value="Methyltransf_10"/>
    <property type="match status" value="1"/>
</dbReference>
<dbReference type="CDD" id="cd02440">
    <property type="entry name" value="AdoMet_MTases"/>
    <property type="match status" value="1"/>
</dbReference>
<dbReference type="EMBL" id="REFJ01000002">
    <property type="protein sequence ID" value="RMA81305.1"/>
    <property type="molecule type" value="Genomic_DNA"/>
</dbReference>
<evidence type="ECO:0000256" key="1">
    <source>
        <dbReference type="ARBA" id="ARBA00022490"/>
    </source>
</evidence>
<keyword evidence="5 6" id="KW-0949">S-adenosyl-L-methionine</keyword>
<dbReference type="RefSeq" id="WP_121876451.1">
    <property type="nucleotide sequence ID" value="NZ_REFJ01000002.1"/>
</dbReference>
<evidence type="ECO:0000256" key="5">
    <source>
        <dbReference type="ARBA" id="ARBA00022691"/>
    </source>
</evidence>
<dbReference type="PROSITE" id="PS00092">
    <property type="entry name" value="N6_MTASE"/>
    <property type="match status" value="1"/>
</dbReference>
<dbReference type="GO" id="GO:0070475">
    <property type="term" value="P:rRNA base methylation"/>
    <property type="evidence" value="ECO:0007669"/>
    <property type="project" value="TreeGrafter"/>
</dbReference>
<dbReference type="NCBIfam" id="NF008725">
    <property type="entry name" value="PRK11727.1"/>
    <property type="match status" value="1"/>
</dbReference>
<dbReference type="EC" id="2.1.1.181" evidence="6"/>
<keyword evidence="1 6" id="KW-0963">Cytoplasm</keyword>
<dbReference type="AlphaFoldDB" id="A0A3M0AFP5"/>
<dbReference type="SUPFAM" id="SSF53335">
    <property type="entry name" value="S-adenosyl-L-methionine-dependent methyltransferases"/>
    <property type="match status" value="1"/>
</dbReference>
<comment type="catalytic activity">
    <reaction evidence="6">
        <text>adenosine(1618) in 23S rRNA + S-adenosyl-L-methionine = N(6)-methyladenosine(1618) in 23S rRNA + S-adenosyl-L-homocysteine + H(+)</text>
        <dbReference type="Rhea" id="RHEA:16497"/>
        <dbReference type="Rhea" id="RHEA-COMP:10229"/>
        <dbReference type="Rhea" id="RHEA-COMP:10231"/>
        <dbReference type="ChEBI" id="CHEBI:15378"/>
        <dbReference type="ChEBI" id="CHEBI:57856"/>
        <dbReference type="ChEBI" id="CHEBI:59789"/>
        <dbReference type="ChEBI" id="CHEBI:74411"/>
        <dbReference type="ChEBI" id="CHEBI:74449"/>
        <dbReference type="EC" id="2.1.1.181"/>
    </reaction>
</comment>
<gene>
    <name evidence="6" type="primary">rlmF</name>
    <name evidence="7" type="ORF">DFR27_1122</name>
</gene>
<dbReference type="InterPro" id="IPR010286">
    <property type="entry name" value="METTL16/RlmF"/>
</dbReference>
<dbReference type="InterPro" id="IPR002052">
    <property type="entry name" value="DNA_methylase_N6_adenine_CS"/>
</dbReference>
<keyword evidence="2 6" id="KW-0698">rRNA processing</keyword>
<proteinExistence type="inferred from homology"/>
<protein>
    <recommendedName>
        <fullName evidence="6">Ribosomal RNA large subunit methyltransferase F</fullName>
        <ecNumber evidence="6">2.1.1.181</ecNumber>
    </recommendedName>
    <alternativeName>
        <fullName evidence="6">23S rRNA mA1618 methyltransferase</fullName>
    </alternativeName>
    <alternativeName>
        <fullName evidence="6">rRNA adenine N-6-methyltransferase</fullName>
    </alternativeName>
</protein>
<dbReference type="InterPro" id="IPR016909">
    <property type="entry name" value="rRNA_lsu_MeTfrase_F"/>
</dbReference>
<dbReference type="InterPro" id="IPR029063">
    <property type="entry name" value="SAM-dependent_MTases_sf"/>
</dbReference>
<dbReference type="PANTHER" id="PTHR13393">
    <property type="entry name" value="SAM-DEPENDENT METHYLTRANSFERASE"/>
    <property type="match status" value="1"/>
</dbReference>
<accession>A0A3M0AFP5</accession>
<keyword evidence="4 6" id="KW-0808">Transferase</keyword>
<dbReference type="HAMAP" id="MF_01848">
    <property type="entry name" value="23SrRNA_methyltr_F"/>
    <property type="match status" value="1"/>
</dbReference>
<evidence type="ECO:0000256" key="3">
    <source>
        <dbReference type="ARBA" id="ARBA00022603"/>
    </source>
</evidence>
<comment type="caution">
    <text evidence="7">The sequence shown here is derived from an EMBL/GenBank/DDBJ whole genome shotgun (WGS) entry which is preliminary data.</text>
</comment>
<dbReference type="OrthoDB" id="1115728at2"/>
<dbReference type="PIRSF" id="PIRSF029038">
    <property type="entry name" value="Mtase_YbiN_prd"/>
    <property type="match status" value="1"/>
</dbReference>
<evidence type="ECO:0000313" key="7">
    <source>
        <dbReference type="EMBL" id="RMA81305.1"/>
    </source>
</evidence>
<sequence>MTNQSPLHPRNPHRGRYDLFALGKTHKPLNGFIQRNPMGGKTINFANPSAVVALNTALLKHYYGLKAWHIPKGFLCPPIPGRADYIHHLADLLGEPNFNPTIRVLDIGTGANLIYPIIAQHSYGWKVVGTDINTQALNNAQTLIEENSLGASISLRHQADPRAILAGIINADDSFDAVLCNPPFHRSAEEANAGSERKTRQLSRHKRKKMPVGLNFGGSNAELWCEGGEVWFVSQMIRESERYATQVKWFSSLVAKQEDMPAIIRLLKKTANCQYQVIDMAQGNKVSRLVAWRFESMSQG</sequence>
<name>A0A3M0AFP5_9GAMM</name>
<evidence type="ECO:0000256" key="4">
    <source>
        <dbReference type="ARBA" id="ARBA00022679"/>
    </source>
</evidence>
<comment type="similarity">
    <text evidence="6">Belongs to the methyltransferase superfamily. METTL16/RlmF family.</text>
</comment>
<evidence type="ECO:0000256" key="6">
    <source>
        <dbReference type="HAMAP-Rule" id="MF_01848"/>
    </source>
</evidence>
<dbReference type="GO" id="GO:0003676">
    <property type="term" value="F:nucleic acid binding"/>
    <property type="evidence" value="ECO:0007669"/>
    <property type="project" value="InterPro"/>
</dbReference>
<comment type="function">
    <text evidence="6">Specifically methylates the adenine in position 1618 of 23S rRNA.</text>
</comment>
<dbReference type="PANTHER" id="PTHR13393:SF0">
    <property type="entry name" value="RNA N6-ADENOSINE-METHYLTRANSFERASE METTL16"/>
    <property type="match status" value="1"/>
</dbReference>
<dbReference type="GO" id="GO:0052907">
    <property type="term" value="F:23S rRNA (adenine(1618)-N(6))-methyltransferase activity"/>
    <property type="evidence" value="ECO:0007669"/>
    <property type="project" value="UniProtKB-EC"/>
</dbReference>
<evidence type="ECO:0000256" key="2">
    <source>
        <dbReference type="ARBA" id="ARBA00022552"/>
    </source>
</evidence>